<evidence type="ECO:0000256" key="3">
    <source>
        <dbReference type="ARBA" id="ARBA00022737"/>
    </source>
</evidence>
<evidence type="ECO:0000256" key="9">
    <source>
        <dbReference type="SAM" id="MobiDB-lite"/>
    </source>
</evidence>
<dbReference type="SUPFAM" id="SSF49313">
    <property type="entry name" value="Cadherin-like"/>
    <property type="match status" value="6"/>
</dbReference>
<dbReference type="CDD" id="cd11304">
    <property type="entry name" value="Cadherin_repeat"/>
    <property type="match status" value="5"/>
</dbReference>
<keyword evidence="6 10" id="KW-1133">Transmembrane helix</keyword>
<dbReference type="GO" id="GO:0005509">
    <property type="term" value="F:calcium ion binding"/>
    <property type="evidence" value="ECO:0007669"/>
    <property type="project" value="UniProtKB-UniRule"/>
</dbReference>
<dbReference type="PANTHER" id="PTHR24025">
    <property type="entry name" value="DESMOGLEIN FAMILY MEMBER"/>
    <property type="match status" value="1"/>
</dbReference>
<dbReference type="InterPro" id="IPR050971">
    <property type="entry name" value="Cadherin-domain_protein"/>
</dbReference>
<feature type="domain" description="Cadherin" evidence="12">
    <location>
        <begin position="256"/>
        <end position="339"/>
    </location>
</feature>
<evidence type="ECO:0000256" key="6">
    <source>
        <dbReference type="ARBA" id="ARBA00022989"/>
    </source>
</evidence>
<feature type="domain" description="Cadherin" evidence="12">
    <location>
        <begin position="137"/>
        <end position="239"/>
    </location>
</feature>
<dbReference type="PRINTS" id="PR00205">
    <property type="entry name" value="CADHERIN"/>
</dbReference>
<keyword evidence="7 10" id="KW-0472">Membrane</keyword>
<comment type="caution">
    <text evidence="13">The sequence shown here is derived from an EMBL/GenBank/DDBJ whole genome shotgun (WGS) entry which is preliminary data.</text>
</comment>
<feature type="chain" id="PRO_5044851850" description="Cadherin domain-containing protein" evidence="11">
    <location>
        <begin position="30"/>
        <end position="767"/>
    </location>
</feature>
<dbReference type="PANTHER" id="PTHR24025:SF23">
    <property type="entry name" value="NEURAL-CADHERIN"/>
    <property type="match status" value="1"/>
</dbReference>
<feature type="region of interest" description="Disordered" evidence="9">
    <location>
        <begin position="717"/>
        <end position="767"/>
    </location>
</feature>
<evidence type="ECO:0000256" key="11">
    <source>
        <dbReference type="SAM" id="SignalP"/>
    </source>
</evidence>
<dbReference type="InterPro" id="IPR002126">
    <property type="entry name" value="Cadherin-like_dom"/>
</dbReference>
<dbReference type="Pfam" id="PF00028">
    <property type="entry name" value="Cadherin"/>
    <property type="match status" value="3"/>
</dbReference>
<dbReference type="GO" id="GO:0007155">
    <property type="term" value="P:cell adhesion"/>
    <property type="evidence" value="ECO:0007669"/>
    <property type="project" value="UniProtKB-KW"/>
</dbReference>
<keyword evidence="4 8" id="KW-0106">Calcium</keyword>
<feature type="domain" description="Cadherin" evidence="12">
    <location>
        <begin position="340"/>
        <end position="447"/>
    </location>
</feature>
<evidence type="ECO:0000256" key="7">
    <source>
        <dbReference type="ARBA" id="ARBA00023136"/>
    </source>
</evidence>
<feature type="transmembrane region" description="Helical" evidence="10">
    <location>
        <begin position="677"/>
        <end position="699"/>
    </location>
</feature>
<keyword evidence="11" id="KW-0732">Signal</keyword>
<evidence type="ECO:0000313" key="13">
    <source>
        <dbReference type="EMBL" id="KAL3891839.1"/>
    </source>
</evidence>
<dbReference type="InterPro" id="IPR020894">
    <property type="entry name" value="Cadherin_CS"/>
</dbReference>
<evidence type="ECO:0000256" key="10">
    <source>
        <dbReference type="SAM" id="Phobius"/>
    </source>
</evidence>
<dbReference type="InterPro" id="IPR015919">
    <property type="entry name" value="Cadherin-like_sf"/>
</dbReference>
<feature type="domain" description="Cadherin" evidence="12">
    <location>
        <begin position="35"/>
        <end position="136"/>
    </location>
</feature>
<organism evidence="13 14">
    <name type="scientific">Sinanodonta woodiana</name>
    <name type="common">Chinese pond mussel</name>
    <name type="synonym">Anodonta woodiana</name>
    <dbReference type="NCBI Taxonomy" id="1069815"/>
    <lineage>
        <taxon>Eukaryota</taxon>
        <taxon>Metazoa</taxon>
        <taxon>Spiralia</taxon>
        <taxon>Lophotrochozoa</taxon>
        <taxon>Mollusca</taxon>
        <taxon>Bivalvia</taxon>
        <taxon>Autobranchia</taxon>
        <taxon>Heteroconchia</taxon>
        <taxon>Palaeoheterodonta</taxon>
        <taxon>Unionida</taxon>
        <taxon>Unionoidea</taxon>
        <taxon>Unionidae</taxon>
        <taxon>Unioninae</taxon>
        <taxon>Sinanodonta</taxon>
    </lineage>
</organism>
<dbReference type="EMBL" id="JBJQND010000001">
    <property type="protein sequence ID" value="KAL3891839.1"/>
    <property type="molecule type" value="Genomic_DNA"/>
</dbReference>
<feature type="domain" description="Cadherin" evidence="12">
    <location>
        <begin position="466"/>
        <end position="548"/>
    </location>
</feature>
<evidence type="ECO:0000256" key="4">
    <source>
        <dbReference type="ARBA" id="ARBA00022837"/>
    </source>
</evidence>
<evidence type="ECO:0000256" key="8">
    <source>
        <dbReference type="PROSITE-ProRule" id="PRU00043"/>
    </source>
</evidence>
<evidence type="ECO:0000256" key="5">
    <source>
        <dbReference type="ARBA" id="ARBA00022889"/>
    </source>
</evidence>
<accession>A0ABD3Y035</accession>
<dbReference type="Gene3D" id="2.60.40.60">
    <property type="entry name" value="Cadherins"/>
    <property type="match status" value="6"/>
</dbReference>
<keyword evidence="2 10" id="KW-0812">Transmembrane</keyword>
<dbReference type="Proteomes" id="UP001634394">
    <property type="component" value="Unassembled WGS sequence"/>
</dbReference>
<proteinExistence type="predicted"/>
<evidence type="ECO:0000259" key="12">
    <source>
        <dbReference type="PROSITE" id="PS50268"/>
    </source>
</evidence>
<keyword evidence="14" id="KW-1185">Reference proteome</keyword>
<sequence>MWDVEGKKTRMSVTVFVLTFFSTTQLICGSPPDIQDLNFTVSVDENTETLTTIETFSVSDPDGDSVSCNLAGGGTLFNLYSASATSYAINVLSNSAGFNYDFTASYALSVNCTDINGESTSASIQVDINPDQAPTITHPPSAVKVSENTVALTSLYNLTVTDPEDDPMYCNLTNVNPSSNSFAMWIATSSVYRFYLLGSQRLDYSTVPLYTLRFACSDSWGTSTSTLIVEITPNMYPVFSNLPGTATFSASSTGVGTSIFNVTATDVDSSTLTYSIEASNPSSSIFQINSVTGVVTNTQHLKYVLNSVYYLTIKVTDGKGSTNGTLTIILTNVNTAPTIQNLDNSISVLETTASGSAIYTLVIVEPNAYDTVTTSYSITPADKSSLFSFDPTTLKLSVNGTLDYETQSSFTIKFTVTDGKASSGPYTLTITIKDENEACFFDRTKYFTSTYEASAGMGSMDPGFIVSDHDNGDTYTLSIQYSASVFSNYFKIDSASGIITFAVDYNVDQGAYPSSGNLNVICTDTGNAMGTATVSVSIYDTNDNAPEFPQIAYVLYPSQYLNPSDVILYLAATDKDSGDNAKITYTWTAQMGGSTYYQLSATGRVYIARDLSDLSYGQTYQFVVQAIDHGSPALTGTTTIDIIYRQSITTTTTPNTTTVTTTTTTKAPTFLDYPANIAMVVLMCLMALALLSFLAYYLYKYCKKPGGCKIKSWKTPMNKSVSPTKPNPTKTSFDFWNETSDSNFKSKPFSGKRNSNETKIPMPAPVL</sequence>
<reference evidence="13 14" key="1">
    <citation type="submission" date="2024-11" db="EMBL/GenBank/DDBJ databases">
        <title>Chromosome-level genome assembly of the freshwater bivalve Anodonta woodiana.</title>
        <authorList>
            <person name="Chen X."/>
        </authorList>
    </citation>
    <scope>NUCLEOTIDE SEQUENCE [LARGE SCALE GENOMIC DNA]</scope>
    <source>
        <strain evidence="13">MN2024</strain>
        <tissue evidence="13">Gills</tissue>
    </source>
</reference>
<feature type="domain" description="Cadherin" evidence="12">
    <location>
        <begin position="567"/>
        <end position="670"/>
    </location>
</feature>
<comment type="subcellular location">
    <subcellularLocation>
        <location evidence="1">Membrane</location>
    </subcellularLocation>
</comment>
<evidence type="ECO:0000313" key="14">
    <source>
        <dbReference type="Proteomes" id="UP001634394"/>
    </source>
</evidence>
<gene>
    <name evidence="13" type="ORF">ACJMK2_004084</name>
</gene>
<protein>
    <recommendedName>
        <fullName evidence="12">Cadherin domain-containing protein</fullName>
    </recommendedName>
</protein>
<evidence type="ECO:0000256" key="2">
    <source>
        <dbReference type="ARBA" id="ARBA00022692"/>
    </source>
</evidence>
<keyword evidence="3" id="KW-0677">Repeat</keyword>
<feature type="signal peptide" evidence="11">
    <location>
        <begin position="1"/>
        <end position="29"/>
    </location>
</feature>
<dbReference type="PROSITE" id="PS50268">
    <property type="entry name" value="CADHERIN_2"/>
    <property type="match status" value="6"/>
</dbReference>
<dbReference type="SMART" id="SM00112">
    <property type="entry name" value="CA"/>
    <property type="match status" value="5"/>
</dbReference>
<feature type="compositionally biased region" description="Polar residues" evidence="9">
    <location>
        <begin position="717"/>
        <end position="745"/>
    </location>
</feature>
<evidence type="ECO:0000256" key="1">
    <source>
        <dbReference type="ARBA" id="ARBA00004370"/>
    </source>
</evidence>
<keyword evidence="5" id="KW-0130">Cell adhesion</keyword>
<dbReference type="AlphaFoldDB" id="A0ABD3Y035"/>
<dbReference type="GO" id="GO:0016020">
    <property type="term" value="C:membrane"/>
    <property type="evidence" value="ECO:0007669"/>
    <property type="project" value="UniProtKB-SubCell"/>
</dbReference>
<dbReference type="PROSITE" id="PS00232">
    <property type="entry name" value="CADHERIN_1"/>
    <property type="match status" value="1"/>
</dbReference>
<name>A0ABD3Y035_SINWO</name>